<evidence type="ECO:0000256" key="5">
    <source>
        <dbReference type="SAM" id="MobiDB-lite"/>
    </source>
</evidence>
<dbReference type="Pfam" id="PF00083">
    <property type="entry name" value="Sugar_tr"/>
    <property type="match status" value="1"/>
</dbReference>
<feature type="transmembrane region" description="Helical" evidence="6">
    <location>
        <begin position="380"/>
        <end position="401"/>
    </location>
</feature>
<dbReference type="InterPro" id="IPR036259">
    <property type="entry name" value="MFS_trans_sf"/>
</dbReference>
<comment type="subcellular location">
    <subcellularLocation>
        <location evidence="1">Membrane</location>
        <topology evidence="1">Multi-pass membrane protein</topology>
    </subcellularLocation>
</comment>
<feature type="transmembrane region" description="Helical" evidence="6">
    <location>
        <begin position="253"/>
        <end position="272"/>
    </location>
</feature>
<keyword evidence="3 6" id="KW-1133">Transmembrane helix</keyword>
<evidence type="ECO:0000256" key="3">
    <source>
        <dbReference type="ARBA" id="ARBA00022989"/>
    </source>
</evidence>
<dbReference type="InterPro" id="IPR005828">
    <property type="entry name" value="MFS_sugar_transport-like"/>
</dbReference>
<dbReference type="SUPFAM" id="SSF103473">
    <property type="entry name" value="MFS general substrate transporter"/>
    <property type="match status" value="1"/>
</dbReference>
<keyword evidence="2 6" id="KW-0812">Transmembrane</keyword>
<dbReference type="PROSITE" id="PS50850">
    <property type="entry name" value="MFS"/>
    <property type="match status" value="1"/>
</dbReference>
<accession>A0ABP1Q1K2</accession>
<evidence type="ECO:0000256" key="4">
    <source>
        <dbReference type="ARBA" id="ARBA00023136"/>
    </source>
</evidence>
<dbReference type="InterPro" id="IPR020846">
    <property type="entry name" value="MFS_dom"/>
</dbReference>
<gene>
    <name evidence="8" type="ORF">ODALV1_LOCUS5685</name>
</gene>
<feature type="transmembrane region" description="Helical" evidence="6">
    <location>
        <begin position="408"/>
        <end position="427"/>
    </location>
</feature>
<evidence type="ECO:0000313" key="8">
    <source>
        <dbReference type="EMBL" id="CAL8084069.1"/>
    </source>
</evidence>
<feature type="transmembrane region" description="Helical" evidence="6">
    <location>
        <begin position="137"/>
        <end position="158"/>
    </location>
</feature>
<dbReference type="Proteomes" id="UP001642540">
    <property type="component" value="Unassembled WGS sequence"/>
</dbReference>
<feature type="transmembrane region" description="Helical" evidence="6">
    <location>
        <begin position="466"/>
        <end position="485"/>
    </location>
</feature>
<comment type="caution">
    <text evidence="8">The sequence shown here is derived from an EMBL/GenBank/DDBJ whole genome shotgun (WGS) entry which is preliminary data.</text>
</comment>
<feature type="domain" description="Major facilitator superfamily (MFS) profile" evidence="7">
    <location>
        <begin position="40"/>
        <end position="519"/>
    </location>
</feature>
<evidence type="ECO:0000256" key="6">
    <source>
        <dbReference type="SAM" id="Phobius"/>
    </source>
</evidence>
<keyword evidence="4 6" id="KW-0472">Membrane</keyword>
<evidence type="ECO:0000256" key="2">
    <source>
        <dbReference type="ARBA" id="ARBA00022692"/>
    </source>
</evidence>
<feature type="compositionally biased region" description="Basic and acidic residues" evidence="5">
    <location>
        <begin position="538"/>
        <end position="548"/>
    </location>
</feature>
<dbReference type="PROSITE" id="PS00216">
    <property type="entry name" value="SUGAR_TRANSPORT_1"/>
    <property type="match status" value="1"/>
</dbReference>
<feature type="transmembrane region" description="Helical" evidence="6">
    <location>
        <begin position="165"/>
        <end position="184"/>
    </location>
</feature>
<feature type="transmembrane region" description="Helical" evidence="6">
    <location>
        <begin position="433"/>
        <end position="454"/>
    </location>
</feature>
<dbReference type="InterPro" id="IPR005829">
    <property type="entry name" value="Sugar_transporter_CS"/>
</dbReference>
<dbReference type="Gene3D" id="1.20.1250.20">
    <property type="entry name" value="MFS general substrate transporter like domains"/>
    <property type="match status" value="1"/>
</dbReference>
<evidence type="ECO:0000256" key="1">
    <source>
        <dbReference type="ARBA" id="ARBA00004141"/>
    </source>
</evidence>
<feature type="transmembrane region" description="Helical" evidence="6">
    <location>
        <begin position="497"/>
        <end position="515"/>
    </location>
</feature>
<evidence type="ECO:0000259" key="7">
    <source>
        <dbReference type="PROSITE" id="PS50850"/>
    </source>
</evidence>
<protein>
    <recommendedName>
        <fullName evidence="7">Major facilitator superfamily (MFS) profile domain-containing protein</fullName>
    </recommendedName>
</protein>
<dbReference type="EMBL" id="CAXLJM020000017">
    <property type="protein sequence ID" value="CAL8084069.1"/>
    <property type="molecule type" value="Genomic_DNA"/>
</dbReference>
<feature type="transmembrane region" description="Helical" evidence="6">
    <location>
        <begin position="190"/>
        <end position="212"/>
    </location>
</feature>
<feature type="transmembrane region" description="Helical" evidence="6">
    <location>
        <begin position="351"/>
        <end position="368"/>
    </location>
</feature>
<reference evidence="8 9" key="1">
    <citation type="submission" date="2024-08" db="EMBL/GenBank/DDBJ databases">
        <authorList>
            <person name="Cucini C."/>
            <person name="Frati F."/>
        </authorList>
    </citation>
    <scope>NUCLEOTIDE SEQUENCE [LARGE SCALE GENOMIC DNA]</scope>
</reference>
<organism evidence="8 9">
    <name type="scientific">Orchesella dallaii</name>
    <dbReference type="NCBI Taxonomy" id="48710"/>
    <lineage>
        <taxon>Eukaryota</taxon>
        <taxon>Metazoa</taxon>
        <taxon>Ecdysozoa</taxon>
        <taxon>Arthropoda</taxon>
        <taxon>Hexapoda</taxon>
        <taxon>Collembola</taxon>
        <taxon>Entomobryomorpha</taxon>
        <taxon>Entomobryoidea</taxon>
        <taxon>Orchesellidae</taxon>
        <taxon>Orchesellinae</taxon>
        <taxon>Orchesella</taxon>
    </lineage>
</organism>
<proteinExistence type="predicted"/>
<feature type="transmembrane region" description="Helical" evidence="6">
    <location>
        <begin position="36"/>
        <end position="56"/>
    </location>
</feature>
<keyword evidence="9" id="KW-1185">Reference proteome</keyword>
<sequence>MEKKEVAMTNQEELQYLLNQLGDFGKYQIFQHFLHCLIWLVSAVHMMGFVFVFPAMEHRCYLEGVDGNWSAISEIGNRIPITEEGKPISCEKFQQLPNESNVTRSCGEDGFVYNSSYYEASRVIEWDMVCENEWMRAMLHSIFIFGSLLGSFAGGALADKIGRKPVICFSGIVQFFWGIGVVFLDNFYVVAVSMLMYGLFGSGTANGPAVALTMEIVGSSKRTLCGTMISFSFGLGAVLVPIWAYYFSGDARILQLIYVSHSLLLFANWWLVDESICWLWSQGKKDEAMVLLGKAAKMNGVDLSYPEGLRRPSTLSKRRSTLAEVLLKRRNRPDAVSFLDLFRTPEIRKRLLVSLYLWLAGGMIYYGLSFNSVSLFGNPYLIFILVCVAEFPSHPITIWLSPRIGYKPMVLVNLLIPSVASVVLAFLPKNAITTGAAMLAKICSTIVMNVINAYSSELFPTVLRNTALGICLVGSRFGATVIPAINLLSSYAESLPGLVHGMSGIIGCVLVFLFLPETMNTQIPQTVKDVEEAAAKKKKEKEKEKDGNNYHNNPAFELCE</sequence>
<dbReference type="PANTHER" id="PTHR24064">
    <property type="entry name" value="SOLUTE CARRIER FAMILY 22 MEMBER"/>
    <property type="match status" value="1"/>
</dbReference>
<name>A0ABP1Q1K2_9HEXA</name>
<feature type="region of interest" description="Disordered" evidence="5">
    <location>
        <begin position="538"/>
        <end position="560"/>
    </location>
</feature>
<evidence type="ECO:0000313" key="9">
    <source>
        <dbReference type="Proteomes" id="UP001642540"/>
    </source>
</evidence>
<feature type="transmembrane region" description="Helical" evidence="6">
    <location>
        <begin position="224"/>
        <end position="247"/>
    </location>
</feature>